<comment type="caution">
    <text evidence="1">The sequence shown here is derived from an EMBL/GenBank/DDBJ whole genome shotgun (WGS) entry which is preliminary data.</text>
</comment>
<dbReference type="Gene3D" id="3.40.1260.10">
    <property type="entry name" value="DsrEFH-like"/>
    <property type="match status" value="1"/>
</dbReference>
<protein>
    <submittedName>
        <fullName evidence="1">Uncharacterized protein</fullName>
    </submittedName>
</protein>
<dbReference type="EMBL" id="AOME01000077">
    <property type="protein sequence ID" value="EMA49394.1"/>
    <property type="molecule type" value="Genomic_DNA"/>
</dbReference>
<evidence type="ECO:0000313" key="2">
    <source>
        <dbReference type="Proteomes" id="UP000011625"/>
    </source>
</evidence>
<dbReference type="PANTHER" id="PTHR37691">
    <property type="entry name" value="BLR3518 PROTEIN"/>
    <property type="match status" value="1"/>
</dbReference>
<dbReference type="Proteomes" id="UP000011625">
    <property type="component" value="Unassembled WGS sequence"/>
</dbReference>
<name>M0MX36_9EURY</name>
<proteinExistence type="predicted"/>
<evidence type="ECO:0000313" key="1">
    <source>
        <dbReference type="EMBL" id="EMA49394.1"/>
    </source>
</evidence>
<reference evidence="1 2" key="1">
    <citation type="journal article" date="2014" name="PLoS Genet.">
        <title>Phylogenetically driven sequencing of extremely halophilic archaea reveals strategies for static and dynamic osmo-response.</title>
        <authorList>
            <person name="Becker E.A."/>
            <person name="Seitzer P.M."/>
            <person name="Tritt A."/>
            <person name="Larsen D."/>
            <person name="Krusor M."/>
            <person name="Yao A.I."/>
            <person name="Wu D."/>
            <person name="Madern D."/>
            <person name="Eisen J.A."/>
            <person name="Darling A.E."/>
            <person name="Facciotti M.T."/>
        </authorList>
    </citation>
    <scope>NUCLEOTIDE SEQUENCE [LARGE SCALE GENOMIC DNA]</scope>
    <source>
        <strain evidence="1 2">DSM 8989</strain>
    </source>
</reference>
<keyword evidence="2" id="KW-1185">Reference proteome</keyword>
<dbReference type="AlphaFoldDB" id="M0MX36"/>
<accession>M0MX36</accession>
<dbReference type="RefSeq" id="WP_005045392.1">
    <property type="nucleotide sequence ID" value="NZ_AOME01000077.1"/>
</dbReference>
<organism evidence="1 2">
    <name type="scientific">Halococcus salifodinae DSM 8989</name>
    <dbReference type="NCBI Taxonomy" id="1227456"/>
    <lineage>
        <taxon>Archaea</taxon>
        <taxon>Methanobacteriati</taxon>
        <taxon>Methanobacteriota</taxon>
        <taxon>Stenosarchaea group</taxon>
        <taxon>Halobacteria</taxon>
        <taxon>Halobacteriales</taxon>
        <taxon>Halococcaceae</taxon>
        <taxon>Halococcus</taxon>
    </lineage>
</organism>
<sequence length="112" mass="12096">MKAVFHHSNDDTGLHERVVNNVANLLDDGSIDLDAIAVVTNSGGLALVREDSPQREHVETLMEYGVTFKQCQNTIAGTDTTTEDLIDGVELVPAGVGELTRLQAEGYAYIKP</sequence>
<dbReference type="SUPFAM" id="SSF75169">
    <property type="entry name" value="DsrEFH-like"/>
    <property type="match status" value="1"/>
</dbReference>
<dbReference type="InterPro" id="IPR003787">
    <property type="entry name" value="Sulphur_relay_DsrE/F-like"/>
</dbReference>
<dbReference type="PANTHER" id="PTHR37691:SF1">
    <property type="entry name" value="BLR3518 PROTEIN"/>
    <property type="match status" value="1"/>
</dbReference>
<dbReference type="Pfam" id="PF02635">
    <property type="entry name" value="DsrE"/>
    <property type="match status" value="1"/>
</dbReference>
<dbReference type="PATRIC" id="fig|1227456.3.peg.3430"/>
<dbReference type="OrthoDB" id="57062at2157"/>
<gene>
    <name evidence="1" type="ORF">C450_16887</name>
</gene>
<dbReference type="InterPro" id="IPR027396">
    <property type="entry name" value="DsrEFH-like"/>
</dbReference>